<sequence length="31" mass="3297">MYCTHDPIKISGSLVQNLMSGSTGQEIGQNS</sequence>
<reference evidence="1" key="1">
    <citation type="submission" date="2014-11" db="EMBL/GenBank/DDBJ databases">
        <authorList>
            <person name="Amaro Gonzalez C."/>
        </authorList>
    </citation>
    <scope>NUCLEOTIDE SEQUENCE</scope>
</reference>
<name>A0A0E9RUT3_ANGAN</name>
<organism evidence="1">
    <name type="scientific">Anguilla anguilla</name>
    <name type="common">European freshwater eel</name>
    <name type="synonym">Muraena anguilla</name>
    <dbReference type="NCBI Taxonomy" id="7936"/>
    <lineage>
        <taxon>Eukaryota</taxon>
        <taxon>Metazoa</taxon>
        <taxon>Chordata</taxon>
        <taxon>Craniata</taxon>
        <taxon>Vertebrata</taxon>
        <taxon>Euteleostomi</taxon>
        <taxon>Actinopterygii</taxon>
        <taxon>Neopterygii</taxon>
        <taxon>Teleostei</taxon>
        <taxon>Anguilliformes</taxon>
        <taxon>Anguillidae</taxon>
        <taxon>Anguilla</taxon>
    </lineage>
</organism>
<evidence type="ECO:0000313" key="1">
    <source>
        <dbReference type="EMBL" id="JAH32869.1"/>
    </source>
</evidence>
<proteinExistence type="predicted"/>
<accession>A0A0E9RUT3</accession>
<dbReference type="EMBL" id="GBXM01075708">
    <property type="protein sequence ID" value="JAH32869.1"/>
    <property type="molecule type" value="Transcribed_RNA"/>
</dbReference>
<dbReference type="AlphaFoldDB" id="A0A0E9RUT3"/>
<reference evidence="1" key="2">
    <citation type="journal article" date="2015" name="Fish Shellfish Immunol.">
        <title>Early steps in the European eel (Anguilla anguilla)-Vibrio vulnificus interaction in the gills: Role of the RtxA13 toxin.</title>
        <authorList>
            <person name="Callol A."/>
            <person name="Pajuelo D."/>
            <person name="Ebbesson L."/>
            <person name="Teles M."/>
            <person name="MacKenzie S."/>
            <person name="Amaro C."/>
        </authorList>
    </citation>
    <scope>NUCLEOTIDE SEQUENCE</scope>
</reference>
<protein>
    <submittedName>
        <fullName evidence="1">Uncharacterized protein</fullName>
    </submittedName>
</protein>